<dbReference type="Proteomes" id="UP001057753">
    <property type="component" value="Unassembled WGS sequence"/>
</dbReference>
<gene>
    <name evidence="5" type="ORF">HXA33_01660</name>
</gene>
<accession>A0A9Q4AYM8</accession>
<protein>
    <submittedName>
        <fullName evidence="5">ArsR family transcriptional regulator</fullName>
    </submittedName>
</protein>
<evidence type="ECO:0000259" key="4">
    <source>
        <dbReference type="PROSITE" id="PS51000"/>
    </source>
</evidence>
<keyword evidence="2" id="KW-0238">DNA-binding</keyword>
<keyword evidence="6" id="KW-1185">Reference proteome</keyword>
<dbReference type="SUPFAM" id="SSF46785">
    <property type="entry name" value="Winged helix' DNA-binding domain"/>
    <property type="match status" value="1"/>
</dbReference>
<dbReference type="PROSITE" id="PS51000">
    <property type="entry name" value="HTH_DEOR_2"/>
    <property type="match status" value="1"/>
</dbReference>
<dbReference type="Pfam" id="PF01022">
    <property type="entry name" value="HTH_5"/>
    <property type="match status" value="1"/>
</dbReference>
<dbReference type="AlphaFoldDB" id="A0A9Q4AYM8"/>
<organism evidence="5 6">
    <name type="scientific">Salipaludibacillus agaradhaerens</name>
    <name type="common">Bacillus agaradhaerens</name>
    <dbReference type="NCBI Taxonomy" id="76935"/>
    <lineage>
        <taxon>Bacteria</taxon>
        <taxon>Bacillati</taxon>
        <taxon>Bacillota</taxon>
        <taxon>Bacilli</taxon>
        <taxon>Bacillales</taxon>
        <taxon>Bacillaceae</taxon>
    </lineage>
</organism>
<reference evidence="5" key="1">
    <citation type="submission" date="2020-06" db="EMBL/GenBank/DDBJ databases">
        <title>Insight into the genomes of haloalkaliphilic bacilli from Kenyan soda lakes.</title>
        <authorList>
            <person name="Mwirichia R."/>
            <person name="Villamizar G.C."/>
            <person name="Poehlein A."/>
            <person name="Mugweru J."/>
            <person name="Kipnyargis A."/>
            <person name="Kiplimo D."/>
            <person name="Orwa P."/>
            <person name="Daniel R."/>
        </authorList>
    </citation>
    <scope>NUCLEOTIDE SEQUENCE</scope>
    <source>
        <strain evidence="5">B1096_S55</strain>
    </source>
</reference>
<dbReference type="InterPro" id="IPR001845">
    <property type="entry name" value="HTH_ArsR_DNA-bd_dom"/>
</dbReference>
<evidence type="ECO:0000256" key="1">
    <source>
        <dbReference type="ARBA" id="ARBA00023015"/>
    </source>
</evidence>
<feature type="domain" description="HTH deoR-type" evidence="4">
    <location>
        <begin position="5"/>
        <end position="65"/>
    </location>
</feature>
<name>A0A9Q4AYM8_SALAG</name>
<evidence type="ECO:0000256" key="3">
    <source>
        <dbReference type="ARBA" id="ARBA00023163"/>
    </source>
</evidence>
<proteinExistence type="predicted"/>
<dbReference type="Gene3D" id="1.10.10.10">
    <property type="entry name" value="Winged helix-like DNA-binding domain superfamily/Winged helix DNA-binding domain"/>
    <property type="match status" value="1"/>
</dbReference>
<keyword evidence="3" id="KW-0804">Transcription</keyword>
<evidence type="ECO:0000256" key="2">
    <source>
        <dbReference type="ARBA" id="ARBA00023125"/>
    </source>
</evidence>
<dbReference type="InterPro" id="IPR036390">
    <property type="entry name" value="WH_DNA-bd_sf"/>
</dbReference>
<dbReference type="InterPro" id="IPR011991">
    <property type="entry name" value="ArsR-like_HTH"/>
</dbReference>
<keyword evidence="1" id="KW-0805">Transcription regulation</keyword>
<comment type="caution">
    <text evidence="5">The sequence shown here is derived from an EMBL/GenBank/DDBJ whole genome shotgun (WGS) entry which is preliminary data.</text>
</comment>
<evidence type="ECO:0000313" key="6">
    <source>
        <dbReference type="Proteomes" id="UP001057753"/>
    </source>
</evidence>
<dbReference type="EMBL" id="JABXYM010000001">
    <property type="protein sequence ID" value="MCR6095256.1"/>
    <property type="molecule type" value="Genomic_DNA"/>
</dbReference>
<dbReference type="PANTHER" id="PTHR38600">
    <property type="entry name" value="TRANSCRIPTIONAL REGULATORY PROTEIN"/>
    <property type="match status" value="1"/>
</dbReference>
<dbReference type="GO" id="GO:0003700">
    <property type="term" value="F:DNA-binding transcription factor activity"/>
    <property type="evidence" value="ECO:0007669"/>
    <property type="project" value="InterPro"/>
</dbReference>
<dbReference type="InterPro" id="IPR001034">
    <property type="entry name" value="DeoR_HTH"/>
</dbReference>
<evidence type="ECO:0000313" key="5">
    <source>
        <dbReference type="EMBL" id="MCR6095256.1"/>
    </source>
</evidence>
<dbReference type="InterPro" id="IPR036388">
    <property type="entry name" value="WH-like_DNA-bd_sf"/>
</dbReference>
<dbReference type="CDD" id="cd00090">
    <property type="entry name" value="HTH_ARSR"/>
    <property type="match status" value="1"/>
</dbReference>
<dbReference type="GO" id="GO:0003677">
    <property type="term" value="F:DNA binding"/>
    <property type="evidence" value="ECO:0007669"/>
    <property type="project" value="UniProtKB-KW"/>
</dbReference>
<dbReference type="PANTHER" id="PTHR38600:SF2">
    <property type="entry name" value="SLL0088 PROTEIN"/>
    <property type="match status" value="1"/>
</dbReference>
<sequence length="213" mass="24986">MATKTTSTRDQILELLKKNRQMTVSMIAKALSITEMAVRRHLNTLERDNIVETTLLRQAMGRPTNVYQLSTDGQEMFPRDYSAFSIDILRHIQEQEGLERVKELFNYRRRALKLRYEKRMVLKDFPSKIRELEKIQNELGYMAEVTEEEDGSYLFKEFNCPVAAVAREFPMLCEAEIGLFKDLLNTDSIQCHRCMATGQEIHCYYKIKQTDIN</sequence>